<dbReference type="NCBIfam" id="TIGR01128">
    <property type="entry name" value="holA"/>
    <property type="match status" value="1"/>
</dbReference>
<evidence type="ECO:0000256" key="1">
    <source>
        <dbReference type="ARBA" id="ARBA00012417"/>
    </source>
</evidence>
<dbReference type="InterPro" id="IPR008921">
    <property type="entry name" value="DNA_pol3_clamp-load_cplx_C"/>
</dbReference>
<keyword evidence="12" id="KW-1185">Reference proteome</keyword>
<evidence type="ECO:0000256" key="8">
    <source>
        <dbReference type="ARBA" id="ARBA00049244"/>
    </source>
</evidence>
<evidence type="ECO:0000256" key="7">
    <source>
        <dbReference type="ARBA" id="ARBA00034754"/>
    </source>
</evidence>
<gene>
    <name evidence="11" type="ORF">BCY86_02655</name>
</gene>
<dbReference type="GO" id="GO:0003887">
    <property type="term" value="F:DNA-directed DNA polymerase activity"/>
    <property type="evidence" value="ECO:0007669"/>
    <property type="project" value="UniProtKB-KW"/>
</dbReference>
<keyword evidence="6" id="KW-0239">DNA-directed DNA polymerase</keyword>
<evidence type="ECO:0000256" key="3">
    <source>
        <dbReference type="ARBA" id="ARBA00022679"/>
    </source>
</evidence>
<dbReference type="RefSeq" id="WP_075276342.1">
    <property type="nucleotide sequence ID" value="NZ_CP016908.1"/>
</dbReference>
<evidence type="ECO:0000313" key="11">
    <source>
        <dbReference type="EMBL" id="APR99695.1"/>
    </source>
</evidence>
<dbReference type="Proteomes" id="UP000185544">
    <property type="component" value="Chromosome"/>
</dbReference>
<dbReference type="InterPro" id="IPR005790">
    <property type="entry name" value="DNA_polIII_delta"/>
</dbReference>
<dbReference type="GO" id="GO:0009360">
    <property type="term" value="C:DNA polymerase III complex"/>
    <property type="evidence" value="ECO:0007669"/>
    <property type="project" value="InterPro"/>
</dbReference>
<comment type="similarity">
    <text evidence="7">Belongs to the DNA polymerase HolA subunit family.</text>
</comment>
<dbReference type="Pfam" id="PF21694">
    <property type="entry name" value="DNA_pol3_delta_C"/>
    <property type="match status" value="1"/>
</dbReference>
<dbReference type="Gene3D" id="1.20.272.10">
    <property type="match status" value="1"/>
</dbReference>
<dbReference type="KEGG" id="pabo:BCY86_02655"/>
<dbReference type="Gene3D" id="3.40.50.300">
    <property type="entry name" value="P-loop containing nucleotide triphosphate hydrolases"/>
    <property type="match status" value="1"/>
</dbReference>
<keyword evidence="5" id="KW-0235">DNA replication</keyword>
<dbReference type="EC" id="2.7.7.7" evidence="1"/>
<dbReference type="SUPFAM" id="SSF52540">
    <property type="entry name" value="P-loop containing nucleoside triphosphate hydrolases"/>
    <property type="match status" value="1"/>
</dbReference>
<dbReference type="OrthoDB" id="9769782at2"/>
<comment type="catalytic activity">
    <reaction evidence="8">
        <text>DNA(n) + a 2'-deoxyribonucleoside 5'-triphosphate = DNA(n+1) + diphosphate</text>
        <dbReference type="Rhea" id="RHEA:22508"/>
        <dbReference type="Rhea" id="RHEA-COMP:17339"/>
        <dbReference type="Rhea" id="RHEA-COMP:17340"/>
        <dbReference type="ChEBI" id="CHEBI:33019"/>
        <dbReference type="ChEBI" id="CHEBI:61560"/>
        <dbReference type="ChEBI" id="CHEBI:173112"/>
        <dbReference type="EC" id="2.7.7.7"/>
    </reaction>
</comment>
<evidence type="ECO:0000256" key="2">
    <source>
        <dbReference type="ARBA" id="ARBA00017703"/>
    </source>
</evidence>
<evidence type="ECO:0000256" key="6">
    <source>
        <dbReference type="ARBA" id="ARBA00022932"/>
    </source>
</evidence>
<dbReference type="SUPFAM" id="SSF48019">
    <property type="entry name" value="post-AAA+ oligomerization domain-like"/>
    <property type="match status" value="1"/>
</dbReference>
<dbReference type="Gene3D" id="1.10.8.60">
    <property type="match status" value="1"/>
</dbReference>
<evidence type="ECO:0000256" key="5">
    <source>
        <dbReference type="ARBA" id="ARBA00022705"/>
    </source>
</evidence>
<organism evidence="11 12">
    <name type="scientific">Pajaroellobacter abortibovis</name>
    <dbReference type="NCBI Taxonomy" id="1882918"/>
    <lineage>
        <taxon>Bacteria</taxon>
        <taxon>Pseudomonadati</taxon>
        <taxon>Myxococcota</taxon>
        <taxon>Polyangia</taxon>
        <taxon>Polyangiales</taxon>
        <taxon>Polyangiaceae</taxon>
    </lineage>
</organism>
<evidence type="ECO:0000313" key="12">
    <source>
        <dbReference type="Proteomes" id="UP000185544"/>
    </source>
</evidence>
<dbReference type="InterPro" id="IPR027417">
    <property type="entry name" value="P-loop_NTPase"/>
</dbReference>
<dbReference type="GO" id="GO:0003677">
    <property type="term" value="F:DNA binding"/>
    <property type="evidence" value="ECO:0007669"/>
    <property type="project" value="InterPro"/>
</dbReference>
<keyword evidence="3" id="KW-0808">Transferase</keyword>
<feature type="domain" description="DNA polymerase III delta subunit-like C-terminal" evidence="10">
    <location>
        <begin position="221"/>
        <end position="341"/>
    </location>
</feature>
<dbReference type="Pfam" id="PF06144">
    <property type="entry name" value="DNA_pol3_delta"/>
    <property type="match status" value="1"/>
</dbReference>
<evidence type="ECO:0000259" key="10">
    <source>
        <dbReference type="Pfam" id="PF21694"/>
    </source>
</evidence>
<accession>A0A1L6MWA0</accession>
<sequence length="348" mass="38895">MSDIEAAMTTIKSGTILPTYLLVGEEMFLSDQLIAQVRQALFHTSESSFDEEHFTAGETSIDRVLNSARMVPMLNSHRLVLVHHIDRWEASSSNADSPKASSPLDTLAAYLEAPIVTTCLIMTAGALDGRRKLSGIAKKKGYFFSCNALNPRTLPIWICQQFKKRGNPLSAGVAELISELVGPDLRCVNDAIERLSLYAQEQATITEQDVRTCITRTRTTEVWAIVNAIRSFHLTQALSILKDVYDPRDRGLPLLGLLSWSVRQLLRLQAIAHSNQHSSLETIGRKVGIFPPSRTRELLEQSQSLYPKVLIEWLSLLAETDIALKSSKRPPYIILEETLIRMSQCTLH</sequence>
<name>A0A1L6MWA0_9BACT</name>
<proteinExistence type="inferred from homology"/>
<feature type="domain" description="DNA polymerase III delta N-terminal" evidence="9">
    <location>
        <begin position="20"/>
        <end position="146"/>
    </location>
</feature>
<protein>
    <recommendedName>
        <fullName evidence="2">DNA polymerase III subunit delta</fullName>
        <ecNumber evidence="1">2.7.7.7</ecNumber>
    </recommendedName>
</protein>
<dbReference type="PANTHER" id="PTHR34388">
    <property type="entry name" value="DNA POLYMERASE III SUBUNIT DELTA"/>
    <property type="match status" value="1"/>
</dbReference>
<evidence type="ECO:0000256" key="4">
    <source>
        <dbReference type="ARBA" id="ARBA00022695"/>
    </source>
</evidence>
<dbReference type="InterPro" id="IPR010372">
    <property type="entry name" value="DNA_pol3_delta_N"/>
</dbReference>
<dbReference type="STRING" id="1882918.BCY86_02655"/>
<keyword evidence="4" id="KW-0548">Nucleotidyltransferase</keyword>
<evidence type="ECO:0000259" key="9">
    <source>
        <dbReference type="Pfam" id="PF06144"/>
    </source>
</evidence>
<dbReference type="GO" id="GO:0006261">
    <property type="term" value="P:DNA-templated DNA replication"/>
    <property type="evidence" value="ECO:0007669"/>
    <property type="project" value="TreeGrafter"/>
</dbReference>
<dbReference type="AlphaFoldDB" id="A0A1L6MWA0"/>
<dbReference type="EMBL" id="CP016908">
    <property type="protein sequence ID" value="APR99695.1"/>
    <property type="molecule type" value="Genomic_DNA"/>
</dbReference>
<dbReference type="InterPro" id="IPR048466">
    <property type="entry name" value="DNA_pol3_delta-like_C"/>
</dbReference>
<dbReference type="PANTHER" id="PTHR34388:SF1">
    <property type="entry name" value="DNA POLYMERASE III SUBUNIT DELTA"/>
    <property type="match status" value="1"/>
</dbReference>
<reference evidence="11 12" key="1">
    <citation type="submission" date="2016-08" db="EMBL/GenBank/DDBJ databases">
        <title>Identification and validation of antigenic proteins from Pajaroellobacter abortibovis using de-novo genome sequence assembly and reverse vaccinology.</title>
        <authorList>
            <person name="Welly B.T."/>
            <person name="Miller M.R."/>
            <person name="Stott J.L."/>
            <person name="Blanchard M.T."/>
            <person name="Islas-Trejo A.D."/>
            <person name="O'Rourke S.M."/>
            <person name="Young A.E."/>
            <person name="Medrano J.F."/>
            <person name="Van Eenennaam A.L."/>
        </authorList>
    </citation>
    <scope>NUCLEOTIDE SEQUENCE [LARGE SCALE GENOMIC DNA]</scope>
    <source>
        <strain evidence="11 12">BTF92-0548A/99-0131</strain>
    </source>
</reference>